<comment type="caution">
    <text evidence="5">The sequence shown here is derived from an EMBL/GenBank/DDBJ whole genome shotgun (WGS) entry which is preliminary data.</text>
</comment>
<feature type="compositionally biased region" description="Polar residues" evidence="2">
    <location>
        <begin position="2635"/>
        <end position="2647"/>
    </location>
</feature>
<feature type="compositionally biased region" description="Low complexity" evidence="2">
    <location>
        <begin position="2683"/>
        <end position="2697"/>
    </location>
</feature>
<feature type="compositionally biased region" description="Polar residues" evidence="2">
    <location>
        <begin position="1940"/>
        <end position="1951"/>
    </location>
</feature>
<feature type="signal peptide" evidence="3">
    <location>
        <begin position="1"/>
        <end position="21"/>
    </location>
</feature>
<feature type="compositionally biased region" description="Pro residues" evidence="2">
    <location>
        <begin position="2621"/>
        <end position="2630"/>
    </location>
</feature>
<evidence type="ECO:0000256" key="3">
    <source>
        <dbReference type="SAM" id="SignalP"/>
    </source>
</evidence>
<sequence>MMGLIWVVFFVALTGSHFGYGLPIGPTPQTYPYDGSRAPADPGWGAPGGLYAAVPALALLVTAVGLLLGCTWCYRHKDCKPNQGEDNQLFTGTVTHHLHEVRRSNPPDSGFSEPVNNNISEDNNNGPISLREMQNIANNNAAAYIVSENEERNRVSRESVVEFEPLPTGIRVADPLEPYADWFGAEDFSRNRLQYLREIGRGWFGRVVEGEIEDRGTTSTVAVKILNQNASLEDKARFLEEARVYRDVSHDNILAFVDKCLQEDPWILIFEFCSMDLQQYLIVNRHKMASLNESGVPLRLMCDVSSALAHLHSRGHLYGTIWSGSVLVRGEGESARAVLGRYSPAPPPHDLQPPEASRAPFVHTTSSDVWSLGTLVWQVCSWGMAPPHHPPPLPDLPCPYRGHLYQVMQLCWNTNPEARPTSAQVHALLNHLHSTHARSPDALSPAPQDFEERWQRLKPNHIPVVDEHRALVHAPNASAADHFPASDRATPAVPDSLSVDVDTAVSRSSSIMSDRDPLSVQIKSESLTNLHGSLEDVRNIYLTHNEMAVLECHQGNVSVEDRERELDRSDSSMDPWLKDIIAGSQDDVSYYKDVSDVIKNLDNILNSEKTSSSESSHQASPSRDNLSLDCKKDYPMQSSMVKSPGITNFQNILESGFVSKSPENGDDDELDRDTIGTLSHSFERHSDTLSQQTLENITPETPIKDLDVVCRIEEQSESLPKEELLDNSDTTYEINRHTPSPDNIELPNENKIVSSDSKIPELKELCVASISSVSETNTELSNGTQDCLRSCDNNLAEERTDKEIETKSIDDVEKCNTDSTSDVAKMIESDAISKCEEVEIDNVDVILPKPVSEAPLVVVEEPSIAGVALLSSSEPKSEEDITLVSELPTTSDNLDIEGFNGTIVTSDLILPVEIVFDSPSESKSETESSKDEVNSEATESENDIEPILIPQPEAPEAVQNIVLSNEIPKTLPSEEVEIEKVKKVPEEISPLPMSPETVQTIDNEKPIDEPKVESSDAPKEDELVLPRSEQTETGEDVIKEQSNDSTVYMDLINGTNETVKDKPIDDNMKGVIKSCLDMSTADSICTLVKNESTVYMDLPSMIKETDNFLQSERVVGSQNVPFKDICSSTPIASDHSTDNTLENSVKAIENELSETQVPDYGPGVTLTKLEQKSVPETLSPFDSPTKSHHTDTYDENSSVVLGPFENCTLEVFKGAKSIDPVDLPKEELLAFSSNFSEMNLETPSPLRDGNFLNEVPDIVHDDLQFDDLEVLSENVDKSEPQSSNETDPQSATEKRVSPLTPPNSPGNCLASTSQQKYVVDIDLDPPMEPSNMELDTGLPKEVDLNQIELQITTKLAMAENENNLNIEYSGPLVVESVVSDDAVLLHDETDALQDSYLAGNGGSSPRTLELDEECVKALRNELELKLPLAQVANIEPACPAEWAGSLPPPPELILSYPGALSPIAEETRQQLSAYENDANWNNSTRTDSSESYPEPCNNSTDEVTDLPTGLPSAHDHSTYTVNSRGHSPDHSRGHSPDHSRGNSPDRTYTVQKDGTTSKDITMSADSLNASPYKKQANESPIDDRTYNKNDEEKESGCERISQVSPFILSPTTDTSAPDHSDCVDNGTGVSTLSKTTVPTDAKPSETQGLSKATSIDSWCSNDTLYNVEENFDDLALDPDLPDFPPHEAHEPHEPASESSDTLTHHDDDRELSHCSTYIVHDSQSERADSFSPDSITARDHTYTKRPPAAAPSADTKSDLDSARNTQTRDLAYGTLMSGLPSTCSTEMASGFDDVWKLSQPELVRRSPVTDEINITPPKFPEEKEPVGESPRLPAQPCLNKMDSVEISCLHDSSIDAQQKVQNPENRNIPVEIGDSPNYMYKNMAPSVTSTPLTELTEGDNVEAIPMPLPDTSARTPDCITTDIPNFQTFMQSAEVRPQDISPSDAASTQDTEVLLEGDSNTLSRLSTRDSLAAPDRTPNYSDFESSATTKPQDVNSRDNSAANSEDFRVFESSVRSRPQDLSSVIDASSSLLNSERRFSELVITDSTSNVDSEQTSQPESRANNYEPMQSLDVSPPNNTNLIESHELGNIGSPSNFYIDLETEEETEQPHSIIITERDVLKDSPNRTYDSHQVLVDLNHTYDSHESRTPQNADNESHHHRDTVHVNGIDKKDDVLECETKSPKAEELLQLIEPKSPKEEVREVTVVPTVVIEDASSRSDSSPVSDEEIKCNGKSEKFATVQFLNETFEELIESNVDDGDCKDLKSDDFTEETTSHNSEGKSAESTEPICSPTKVQDASKVSTPQSLADFEETEGVKTNGVQEVEDEKLTSVTENFLQNEKKFCQLDAYFPLLSDIRFTGPAAEIMSTSFTQDSPTEPTSPECERDGKSDTAADILKEWDSDSDTHSTNSSSGEFIWKDGDGHETPLVPSTHFDHQRGGGQTNGAADDPRAADSAGSDASGDSGSGSEGDEVEFVPSSWDCRAAPSKSSLRSLEQATPDNKKRVVFKRQKYHCVYEYPREAPDAHSPAAYVPDLSTYSEWDPTSAEEAEIGYGQLFGAPSPLDLYPLRSGIAFDYDEDFFISSSTRPFESLGIMSTTSQFFPGMHVKGALLDRDLADDADDFPPPPSPPPTATLVHTRTPSLDFTTPDSGVEDITPGSTSTEDDFKAKKLPEAEIPACWRAVDSGSSSESVSPSSPGGEALGGLRHTRDKLKLDLPPSPHVASPRHNRVFSFVLEKPRRPRAPADAAPAPLVMSDDTPLAAPALAPARALDPPLPEPTFSTFGKSVPKPEPEQRAIILTDEPDEPAPKPGSPKVVEGVKGEGTVLDSGDEDSGIESSSKATLERKTTPNVS</sequence>
<dbReference type="EMBL" id="JBEDNZ010000006">
    <property type="protein sequence ID" value="KAL0840962.1"/>
    <property type="molecule type" value="Genomic_DNA"/>
</dbReference>
<evidence type="ECO:0000313" key="6">
    <source>
        <dbReference type="Proteomes" id="UP001549921"/>
    </source>
</evidence>
<feature type="compositionally biased region" description="Low complexity" evidence="2">
    <location>
        <begin position="2451"/>
        <end position="2461"/>
    </location>
</feature>
<feature type="region of interest" description="Disordered" evidence="2">
    <location>
        <begin position="1933"/>
        <end position="2003"/>
    </location>
</feature>
<feature type="compositionally biased region" description="Basic and acidic residues" evidence="2">
    <location>
        <begin position="1684"/>
        <end position="1695"/>
    </location>
</feature>
<gene>
    <name evidence="5" type="ORF">ABMA28_014750</name>
</gene>
<feature type="compositionally biased region" description="Polar residues" evidence="2">
    <location>
        <begin position="1601"/>
        <end position="1615"/>
    </location>
</feature>
<dbReference type="InterPro" id="IPR017441">
    <property type="entry name" value="Protein_kinase_ATP_BS"/>
</dbReference>
<feature type="compositionally biased region" description="Basic and acidic residues" evidence="2">
    <location>
        <begin position="1526"/>
        <end position="1540"/>
    </location>
</feature>
<feature type="region of interest" description="Disordered" evidence="2">
    <location>
        <begin position="2681"/>
        <end position="2850"/>
    </location>
</feature>
<feature type="region of interest" description="Disordered" evidence="2">
    <location>
        <begin position="101"/>
        <end position="124"/>
    </location>
</feature>
<feature type="region of interest" description="Disordered" evidence="2">
    <location>
        <begin position="1811"/>
        <end position="1835"/>
    </location>
</feature>
<feature type="compositionally biased region" description="Basic and acidic residues" evidence="2">
    <location>
        <begin position="2840"/>
        <end position="2850"/>
    </location>
</feature>
<dbReference type="Gene3D" id="1.10.510.10">
    <property type="entry name" value="Transferase(Phosphotransferase) domain 1"/>
    <property type="match status" value="1"/>
</dbReference>
<dbReference type="PANTHER" id="PTHR24417">
    <property type="entry name" value="SERINE/THREONINE-PROTEIN KINASE LMTK1"/>
    <property type="match status" value="1"/>
</dbReference>
<dbReference type="PROSITE" id="PS00107">
    <property type="entry name" value="PROTEIN_KINASE_ATP"/>
    <property type="match status" value="1"/>
</dbReference>
<feature type="region of interest" description="Disordered" evidence="2">
    <location>
        <begin position="1175"/>
        <end position="1196"/>
    </location>
</feature>
<feature type="compositionally biased region" description="Basic and acidic residues" evidence="2">
    <location>
        <begin position="920"/>
        <end position="933"/>
    </location>
</feature>
<protein>
    <recommendedName>
        <fullName evidence="4">Protein kinase domain-containing protein</fullName>
    </recommendedName>
</protein>
<dbReference type="Pfam" id="PF07714">
    <property type="entry name" value="PK_Tyr_Ser-Thr"/>
    <property type="match status" value="1"/>
</dbReference>
<feature type="compositionally biased region" description="Basic and acidic residues" evidence="2">
    <location>
        <begin position="2381"/>
        <end position="2404"/>
    </location>
</feature>
<feature type="region of interest" description="Disordered" evidence="2">
    <location>
        <begin position="1675"/>
        <end position="1708"/>
    </location>
</feature>
<feature type="region of interest" description="Disordered" evidence="2">
    <location>
        <begin position="1722"/>
        <end position="1762"/>
    </location>
</feature>
<dbReference type="PROSITE" id="PS50011">
    <property type="entry name" value="PROTEIN_KINASE_DOM"/>
    <property type="match status" value="1"/>
</dbReference>
<feature type="compositionally biased region" description="Polar residues" evidence="2">
    <location>
        <begin position="1475"/>
        <end position="1501"/>
    </location>
</feature>
<feature type="compositionally biased region" description="Polar residues" evidence="2">
    <location>
        <begin position="1958"/>
        <end position="1969"/>
    </location>
</feature>
<feature type="compositionally biased region" description="Polar residues" evidence="2">
    <location>
        <begin position="1175"/>
        <end position="1184"/>
    </location>
</feature>
<feature type="compositionally biased region" description="Polar residues" evidence="2">
    <location>
        <begin position="2367"/>
        <end position="2378"/>
    </location>
</feature>
<feature type="region of interest" description="Disordered" evidence="2">
    <location>
        <begin position="2043"/>
        <end position="2063"/>
    </location>
</feature>
<feature type="region of interest" description="Disordered" evidence="2">
    <location>
        <begin position="987"/>
        <end position="1035"/>
    </location>
</feature>
<feature type="compositionally biased region" description="Polar residues" evidence="2">
    <location>
        <begin position="2292"/>
        <end position="2305"/>
    </location>
</feature>
<dbReference type="InterPro" id="IPR001245">
    <property type="entry name" value="Ser-Thr/Tyr_kinase_cat_dom"/>
</dbReference>
<evidence type="ECO:0000259" key="4">
    <source>
        <dbReference type="PROSITE" id="PS50011"/>
    </source>
</evidence>
<feature type="compositionally biased region" description="Basic and acidic residues" evidence="2">
    <location>
        <begin position="2258"/>
        <end position="2267"/>
    </location>
</feature>
<accession>A0ABD0TC42</accession>
<feature type="region of interest" description="Disordered" evidence="2">
    <location>
        <begin position="2614"/>
        <end position="2667"/>
    </location>
</feature>
<feature type="compositionally biased region" description="Low complexity" evidence="2">
    <location>
        <begin position="2757"/>
        <end position="2770"/>
    </location>
</feature>
<reference evidence="5 6" key="1">
    <citation type="submission" date="2024-06" db="EMBL/GenBank/DDBJ databases">
        <title>A chromosome-level genome assembly of beet webworm, Loxostege sticticalis.</title>
        <authorList>
            <person name="Zhang Y."/>
        </authorList>
    </citation>
    <scope>NUCLEOTIDE SEQUENCE [LARGE SCALE GENOMIC DNA]</scope>
    <source>
        <strain evidence="5">AQ028</strain>
        <tissue evidence="5">Male pupae</tissue>
    </source>
</reference>
<dbReference type="InterPro" id="IPR011009">
    <property type="entry name" value="Kinase-like_dom_sf"/>
</dbReference>
<feature type="compositionally biased region" description="Polar residues" evidence="2">
    <location>
        <begin position="2044"/>
        <end position="2063"/>
    </location>
</feature>
<evidence type="ECO:0000256" key="1">
    <source>
        <dbReference type="PROSITE-ProRule" id="PRU10141"/>
    </source>
</evidence>
<feature type="compositionally biased region" description="Polar residues" evidence="2">
    <location>
        <begin position="1627"/>
        <end position="1652"/>
    </location>
</feature>
<feature type="compositionally biased region" description="Polar residues" evidence="2">
    <location>
        <begin position="114"/>
        <end position="124"/>
    </location>
</feature>
<keyword evidence="1" id="KW-0547">Nucleotide-binding</keyword>
<evidence type="ECO:0000256" key="2">
    <source>
        <dbReference type="SAM" id="MobiDB-lite"/>
    </source>
</evidence>
<organism evidence="5 6">
    <name type="scientific">Loxostege sticticalis</name>
    <name type="common">Beet webworm moth</name>
    <dbReference type="NCBI Taxonomy" id="481309"/>
    <lineage>
        <taxon>Eukaryota</taxon>
        <taxon>Metazoa</taxon>
        <taxon>Ecdysozoa</taxon>
        <taxon>Arthropoda</taxon>
        <taxon>Hexapoda</taxon>
        <taxon>Insecta</taxon>
        <taxon>Pterygota</taxon>
        <taxon>Neoptera</taxon>
        <taxon>Endopterygota</taxon>
        <taxon>Lepidoptera</taxon>
        <taxon>Glossata</taxon>
        <taxon>Ditrysia</taxon>
        <taxon>Pyraloidea</taxon>
        <taxon>Crambidae</taxon>
        <taxon>Pyraustinae</taxon>
        <taxon>Loxostege</taxon>
    </lineage>
</organism>
<name>A0ABD0TC42_LOXSC</name>
<dbReference type="InterPro" id="IPR000719">
    <property type="entry name" value="Prot_kinase_dom"/>
</dbReference>
<feature type="region of interest" description="Disordered" evidence="2">
    <location>
        <begin position="2367"/>
        <end position="2472"/>
    </location>
</feature>
<dbReference type="SUPFAM" id="SSF56112">
    <property type="entry name" value="Protein kinase-like (PK-like)"/>
    <property type="match status" value="1"/>
</dbReference>
<feature type="domain" description="Protein kinase" evidence="4">
    <location>
        <begin position="193"/>
        <end position="429"/>
    </location>
</feature>
<feature type="region of interest" description="Disordered" evidence="2">
    <location>
        <begin position="1273"/>
        <end position="1313"/>
    </location>
</feature>
<feature type="region of interest" description="Disordered" evidence="2">
    <location>
        <begin position="2256"/>
        <end position="2321"/>
    </location>
</feature>
<feature type="chain" id="PRO_5044751458" description="Protein kinase domain-containing protein" evidence="3">
    <location>
        <begin position="22"/>
        <end position="2850"/>
    </location>
</feature>
<feature type="compositionally biased region" description="Basic and acidic residues" evidence="2">
    <location>
        <begin position="1002"/>
        <end position="1024"/>
    </location>
</feature>
<evidence type="ECO:0000313" key="5">
    <source>
        <dbReference type="EMBL" id="KAL0840962.1"/>
    </source>
</evidence>
<dbReference type="PANTHER" id="PTHR24417:SF7">
    <property type="entry name" value="CHROMATIN MODIFICATION-RELATED PROTEIN EAF1"/>
    <property type="match status" value="1"/>
</dbReference>
<dbReference type="Proteomes" id="UP001549921">
    <property type="component" value="Unassembled WGS sequence"/>
</dbReference>
<dbReference type="GO" id="GO:0005524">
    <property type="term" value="F:ATP binding"/>
    <property type="evidence" value="ECO:0007669"/>
    <property type="project" value="UniProtKB-UniRule"/>
</dbReference>
<feature type="compositionally biased region" description="Polar residues" evidence="2">
    <location>
        <begin position="1978"/>
        <end position="2003"/>
    </location>
</feature>
<feature type="compositionally biased region" description="Polar residues" evidence="2">
    <location>
        <begin position="1280"/>
        <end position="1291"/>
    </location>
</feature>
<feature type="compositionally biased region" description="Low complexity" evidence="2">
    <location>
        <begin position="608"/>
        <end position="622"/>
    </location>
</feature>
<feature type="region of interest" description="Disordered" evidence="2">
    <location>
        <begin position="1475"/>
        <end position="1652"/>
    </location>
</feature>
<feature type="binding site" evidence="1">
    <location>
        <position position="224"/>
    </location>
    <ligand>
        <name>ATP</name>
        <dbReference type="ChEBI" id="CHEBI:30616"/>
    </ligand>
</feature>
<feature type="region of interest" description="Disordered" evidence="2">
    <location>
        <begin position="608"/>
        <end position="628"/>
    </location>
</feature>
<proteinExistence type="predicted"/>
<feature type="region of interest" description="Disordered" evidence="2">
    <location>
        <begin position="918"/>
        <end position="951"/>
    </location>
</feature>
<feature type="compositionally biased region" description="Polar residues" evidence="2">
    <location>
        <begin position="1541"/>
        <end position="1569"/>
    </location>
</feature>
<keyword evidence="3" id="KW-0732">Signal</keyword>
<feature type="compositionally biased region" description="Basic and acidic residues" evidence="2">
    <location>
        <begin position="1581"/>
        <end position="1597"/>
    </location>
</feature>
<keyword evidence="1" id="KW-0067">ATP-binding</keyword>
<dbReference type="Gene3D" id="3.30.200.20">
    <property type="entry name" value="Phosphorylase Kinase, domain 1"/>
    <property type="match status" value="1"/>
</dbReference>